<dbReference type="SUPFAM" id="SSF49299">
    <property type="entry name" value="PKD domain"/>
    <property type="match status" value="1"/>
</dbReference>
<dbReference type="InterPro" id="IPR022409">
    <property type="entry name" value="PKD/Chitinase_dom"/>
</dbReference>
<dbReference type="InterPro" id="IPR011635">
    <property type="entry name" value="CARDB"/>
</dbReference>
<evidence type="ECO:0000313" key="2">
    <source>
        <dbReference type="EMBL" id="OAS22330.1"/>
    </source>
</evidence>
<dbReference type="EMBL" id="LYPB01000045">
    <property type="protein sequence ID" value="OAS22330.1"/>
    <property type="molecule type" value="Genomic_DNA"/>
</dbReference>
<dbReference type="STRING" id="1850517.A8708_12215"/>
<comment type="caution">
    <text evidence="2">The sequence shown here is derived from an EMBL/GenBank/DDBJ whole genome shotgun (WGS) entry which is preliminary data.</text>
</comment>
<evidence type="ECO:0000313" key="3">
    <source>
        <dbReference type="Proteomes" id="UP000078454"/>
    </source>
</evidence>
<dbReference type="Proteomes" id="UP000078454">
    <property type="component" value="Unassembled WGS sequence"/>
</dbReference>
<accession>A0A198AMK2</accession>
<dbReference type="Gene3D" id="2.60.40.10">
    <property type="entry name" value="Immunoglobulins"/>
    <property type="match status" value="4"/>
</dbReference>
<dbReference type="InterPro" id="IPR013783">
    <property type="entry name" value="Ig-like_fold"/>
</dbReference>
<keyword evidence="3" id="KW-1185">Reference proteome</keyword>
<reference evidence="2 3" key="1">
    <citation type="submission" date="2016-05" db="EMBL/GenBank/DDBJ databases">
        <title>Paenibacillus sp. 1ZS3-15 nov., isolated from the rhizosphere soil.</title>
        <authorList>
            <person name="Zhang X.X."/>
            <person name="Zhang J."/>
        </authorList>
    </citation>
    <scope>NUCLEOTIDE SEQUENCE [LARGE SCALE GENOMIC DNA]</scope>
    <source>
        <strain evidence="2 3">1ZS3-15</strain>
    </source>
</reference>
<dbReference type="InterPro" id="IPR035986">
    <property type="entry name" value="PKD_dom_sf"/>
</dbReference>
<dbReference type="RefSeq" id="WP_068662100.1">
    <property type="nucleotide sequence ID" value="NZ_LYPB01000045.1"/>
</dbReference>
<dbReference type="Pfam" id="PF25788">
    <property type="entry name" value="Ig_Rha78A_N"/>
    <property type="match status" value="1"/>
</dbReference>
<dbReference type="Gene3D" id="2.60.120.560">
    <property type="entry name" value="Exo-inulinase, domain 1"/>
    <property type="match status" value="1"/>
</dbReference>
<dbReference type="InterPro" id="IPR000601">
    <property type="entry name" value="PKD_dom"/>
</dbReference>
<dbReference type="SMART" id="SM00089">
    <property type="entry name" value="PKD"/>
    <property type="match status" value="2"/>
</dbReference>
<proteinExistence type="predicted"/>
<dbReference type="Pfam" id="PF18911">
    <property type="entry name" value="PKD_4"/>
    <property type="match status" value="1"/>
</dbReference>
<gene>
    <name evidence="2" type="ORF">A8708_12215</name>
</gene>
<sequence>MSLSKFRKWNKIISLVMLGLLIFGLLPSQYFGEWLSKAFAASVTSMTATIDFHGTGADANGKHYSKYDYVSGAKINVTVPSGKIIKGIFHDGKDVTPPSAEGVNNYSGALNDIQAIAIIPVASRNNTVGTQGYYAWFRYIPTDSHKYNWYADVKDGNGNTHRINCGPSLGTSDGIHFQTTGAPTETINGHSLPTVPYCASNESAFVSQGVHDLGLDSTIDQSYRSTIDNTLIPYSAVKPDISSGTAKVNEGAEITGPTGKGFPREETIDVKEVRSDSSDASRFRVVYNQKFTEFLDEFDSKQTPAPSTGAMVKVWFAAFIVDVLGYSYEYKSTVEVVYEDPSGASNLVAGAIVSPSCVQVNTSTAFSFTVSNTGGTDITTAFKVKVLIDGSTFQTFNYPTGLSSGQQKTENFTKSFTSTSPYGISILIDPISGESNNSDNTKTLTITPKTSCTVSPPAEVITANFKIEKASIEFGSYNGVIADGISVSGGEGCGIQQVAYTVSQNGNSKVYSNTSAFSFNVGGLPPDPGWMTIGTVSVSLKVTSTCGGEANAGPKTFQVVSPASCAGANSPPVVRIGWFNAYDSGSITPESMFAVDERVWLRVIQKPAMLPGDHDEPYDPDGDPYFLSWDFAGSSSSWVKQLKADYDLWDHEPNGWTYNFNANVLGNHSVKVTATDTCGNQSQTSASMNVVPPNPIPIITLPPKVVEGRTYTPDISCANSYSPYRSRSISNCDWHGTKLPIYPTFGDYDIQLDVIDSAGLRSLNTAHSTLSVLADLPPVAKLDYNDIGIRNVPITFQDKSFSPDSDPISEHTVTLACDNNNNGQLADDTLINITPDGGGDFTFTPTQVAKTCNVHIHLREGLGLKKSTDKDFPFEVVNQMPEVDFSAFGVQPEPANITTVAPTANTIVNSATWTASSSTSFSAPKLYNYNASDNSISTNNMTNYEPYKSITSSNVVTKWFSTYKGYCRDCGNTGDLDGYYATFNKENRIAKHLWKSAQNTDGIYFYNEDNPQMPYGATYSAATQISNNGGWGEPVIPKVEWAFKTEYNSDMLFQRQGGYNSYWQTSTYNDIVTRISDILNFTKNDTNQLVTPAYKEIKTLTCGSAWSNSPTCPPPEPSTYPTMFTGPNPKVTDGVLMDSINWGLDWDGYVVQRGTTQISSPFNKDLSGNVYKNKCYWGYYDGSSTSCTLIKYNSSGAVIWEYSNPIANFSQNIIIEYISDNDAKIVIRYGLRKFVLDATTGTVLLDLVGGGNASDPHNNVIYYLGAFKNRIAYIKQTVEPGYYTTVGKNGFWDLMYYDLGTGQTTTVDRVKTYQYLIQYWPDDGDIQYRQPNPKATISSDGKLIVANGETNILAFDMTTGVKEVDIPTGVAFSNFSDSGNGTNTYGTKSINLTEDGTIKVVYQGNSDYGGSQSRYEWILSVKTDVNNTTGNSSYGFLSNNDASLYNGDISMRTKFNLNTYSDSVTAGLGFRVQDNKNMYRVEMTPNLIKLTKIVNGVSTTIMSKTYNSKIGVYTDIKAKVRANHIIVYAAGIPIIDAYDDTFADAGSYGLYSESPYVELQGFNALIYESGDTAVANQAIVNMPITYSTSYSDIENDPAIPNLAQWKFTNMEPYKFLNAGDGASDPVGTNSYNGIAIQSPSPSISKVGIFKVEFQEPDDPAPDGFKYPSPVFAMFQKMSDPAIHSILVHRRPIAQFTIAENADHTIQWTETGYDPDRWLSAVDYSSEATGRNYQTTRGIFNNRYSYTTPSDVTQLGKLTRPTETGLYTVRAAVADEYGAWSDWVEQTINITIPLPNLPPTAVLTFPNGTQTNPSHVNTQQPTNAWNQTDPDAGTTFAAFQVVMKDEIGNVYVDSGIKPQGTAATTQEWITSQALAQGQKYQVQVRVFDGIAWSAWSNIGWLITNRPPTATMLDPDGTQSSPTRFTTLRPTLKWNQTDPDPGTTFTYFQIQITNEANDTMIVDSGQYYQGTFSTTGSWTVNADLPAGQKLRVRVRVFDGIIWSDYSPQTWLYINRPPVASFDWTPKPVWEGDEVRSMNASIDPDGDMLTYVWIIQGPDGATKTFTTSNFVQKFTDPGSYLVTLSATDGFLTSTVVKTIAAVPLTINSIVTYTDNWLIIHNQKGHQTQVNPKQFYAGEIFVVKSQSAAAPVDEVIAWMDTIGLDGKALSVSTKLEPQSSDSTMFSGELFDNRFQSLTEGLPRGAQTIHFQITYRNGVVRKEDIPIEIIGNAGQSVGVHRVQ</sequence>
<organism evidence="2 3">
    <name type="scientific">Paenibacillus oryzisoli</name>
    <dbReference type="NCBI Taxonomy" id="1850517"/>
    <lineage>
        <taxon>Bacteria</taxon>
        <taxon>Bacillati</taxon>
        <taxon>Bacillota</taxon>
        <taxon>Bacilli</taxon>
        <taxon>Bacillales</taxon>
        <taxon>Paenibacillaceae</taxon>
        <taxon>Paenibacillus</taxon>
    </lineage>
</organism>
<evidence type="ECO:0000259" key="1">
    <source>
        <dbReference type="SMART" id="SM00089"/>
    </source>
</evidence>
<name>A0A198AMK2_9BACL</name>
<feature type="domain" description="PKD/Chitinase" evidence="1">
    <location>
        <begin position="600"/>
        <end position="693"/>
    </location>
</feature>
<protein>
    <recommendedName>
        <fullName evidence="1">PKD/Chitinase domain-containing protein</fullName>
    </recommendedName>
</protein>
<dbReference type="OrthoDB" id="2088379at2"/>
<feature type="domain" description="PKD/Chitinase" evidence="1">
    <location>
        <begin position="2016"/>
        <end position="2101"/>
    </location>
</feature>
<dbReference type="Pfam" id="PF07705">
    <property type="entry name" value="CARDB"/>
    <property type="match status" value="1"/>
</dbReference>